<evidence type="ECO:0000313" key="4">
    <source>
        <dbReference type="Proteomes" id="UP000216524"/>
    </source>
</evidence>
<dbReference type="EMBL" id="NEVV01000004">
    <property type="protein sequence ID" value="OZI76841.1"/>
    <property type="molecule type" value="Genomic_DNA"/>
</dbReference>
<keyword evidence="4" id="KW-1185">Reference proteome</keyword>
<evidence type="ECO:0000313" key="3">
    <source>
        <dbReference type="EMBL" id="OZI76841.1"/>
    </source>
</evidence>
<accession>A0ABX4FB93</accession>
<dbReference type="Pfam" id="PF13986">
    <property type="entry name" value="DUF4224"/>
    <property type="match status" value="1"/>
</dbReference>
<evidence type="ECO:0000259" key="2">
    <source>
        <dbReference type="Pfam" id="PF13986"/>
    </source>
</evidence>
<dbReference type="InterPro" id="IPR025319">
    <property type="entry name" value="DUF4224"/>
</dbReference>
<name>A0ABX4FB93_9BORD</name>
<feature type="region of interest" description="Disordered" evidence="1">
    <location>
        <begin position="61"/>
        <end position="96"/>
    </location>
</feature>
<reference evidence="3 4" key="1">
    <citation type="submission" date="2017-05" db="EMBL/GenBank/DDBJ databases">
        <title>Complete and WGS of Bordetella genogroups.</title>
        <authorList>
            <person name="Spilker T."/>
            <person name="Lipuma J."/>
        </authorList>
    </citation>
    <scope>NUCLEOTIDE SEQUENCE [LARGE SCALE GENOMIC DNA]</scope>
    <source>
        <strain evidence="3 4">AU3139</strain>
    </source>
</reference>
<evidence type="ECO:0000256" key="1">
    <source>
        <dbReference type="SAM" id="MobiDB-lite"/>
    </source>
</evidence>
<comment type="caution">
    <text evidence="3">The sequence shown here is derived from an EMBL/GenBank/DDBJ whole genome shotgun (WGS) entry which is preliminary data.</text>
</comment>
<proteinExistence type="predicted"/>
<organism evidence="3 4">
    <name type="scientific">Bordetella genomosp. 6</name>
    <dbReference type="NCBI Taxonomy" id="463024"/>
    <lineage>
        <taxon>Bacteria</taxon>
        <taxon>Pseudomonadati</taxon>
        <taxon>Pseudomonadota</taxon>
        <taxon>Betaproteobacteria</taxon>
        <taxon>Burkholderiales</taxon>
        <taxon>Alcaligenaceae</taxon>
        <taxon>Bordetella</taxon>
    </lineage>
</organism>
<dbReference type="Proteomes" id="UP000216524">
    <property type="component" value="Unassembled WGS sequence"/>
</dbReference>
<protein>
    <recommendedName>
        <fullName evidence="2">DUF4224 domain-containing protein</fullName>
    </recommendedName>
</protein>
<gene>
    <name evidence="3" type="ORF">CAL23_14310</name>
</gene>
<sequence length="96" mass="10307">MTKPPYLTDEEIGEICDPLTQPHAQLRYLRGLGIPASRKPGGRPLVGRAAFERAMAGASAMAADVQPDEPPSAQPDAAALDRVIKQRKHGTQAQIH</sequence>
<feature type="domain" description="DUF4224" evidence="2">
    <location>
        <begin position="7"/>
        <end position="49"/>
    </location>
</feature>